<organism evidence="4 5">
    <name type="scientific">Kribbella albertanoniae</name>
    <dbReference type="NCBI Taxonomy" id="1266829"/>
    <lineage>
        <taxon>Bacteria</taxon>
        <taxon>Bacillati</taxon>
        <taxon>Actinomycetota</taxon>
        <taxon>Actinomycetes</taxon>
        <taxon>Propionibacteriales</taxon>
        <taxon>Kribbellaceae</taxon>
        <taxon>Kribbella</taxon>
    </lineage>
</organism>
<proteinExistence type="predicted"/>
<dbReference type="Gene3D" id="1.10.10.10">
    <property type="entry name" value="Winged helix-like DNA-binding domain superfamily/Winged helix DNA-binding domain"/>
    <property type="match status" value="1"/>
</dbReference>
<dbReference type="GO" id="GO:0006351">
    <property type="term" value="P:DNA-templated transcription"/>
    <property type="evidence" value="ECO:0007669"/>
    <property type="project" value="InterPro"/>
</dbReference>
<comment type="caution">
    <text evidence="4">The sequence shown here is derived from an EMBL/GenBank/DDBJ whole genome shotgun (WGS) entry which is preliminary data.</text>
</comment>
<dbReference type="Pfam" id="PF08223">
    <property type="entry name" value="PaaX_C"/>
    <property type="match status" value="1"/>
</dbReference>
<gene>
    <name evidence="4" type="ORF">E1261_36820</name>
</gene>
<evidence type="ECO:0000259" key="3">
    <source>
        <dbReference type="Pfam" id="PF20803"/>
    </source>
</evidence>
<protein>
    <submittedName>
        <fullName evidence="4">PaaX family transcriptional regulator</fullName>
    </submittedName>
</protein>
<name>A0A4R4P9K8_9ACTN</name>
<dbReference type="Pfam" id="PF20803">
    <property type="entry name" value="PaaX_M"/>
    <property type="match status" value="1"/>
</dbReference>
<feature type="domain" description="Transcriptional repressor PaaX-like N-terminal" evidence="1">
    <location>
        <begin position="29"/>
        <end position="92"/>
    </location>
</feature>
<dbReference type="Proteomes" id="UP000295075">
    <property type="component" value="Unassembled WGS sequence"/>
</dbReference>
<dbReference type="Gene3D" id="3.30.70.2650">
    <property type="match status" value="1"/>
</dbReference>
<evidence type="ECO:0000313" key="5">
    <source>
        <dbReference type="Proteomes" id="UP000295075"/>
    </source>
</evidence>
<dbReference type="InterPro" id="IPR011965">
    <property type="entry name" value="PaaX_trns_reg"/>
</dbReference>
<accession>A0A4R4P9K8</accession>
<feature type="domain" description="Transcriptional repressor PaaX-like C-terminal" evidence="2">
    <location>
        <begin position="195"/>
        <end position="283"/>
    </location>
</feature>
<evidence type="ECO:0000259" key="2">
    <source>
        <dbReference type="Pfam" id="PF08223"/>
    </source>
</evidence>
<dbReference type="Pfam" id="PF07848">
    <property type="entry name" value="PaaX"/>
    <property type="match status" value="1"/>
</dbReference>
<dbReference type="AlphaFoldDB" id="A0A4R4P9K8"/>
<dbReference type="InterPro" id="IPR048846">
    <property type="entry name" value="PaaX-like_central"/>
</dbReference>
<evidence type="ECO:0000259" key="1">
    <source>
        <dbReference type="Pfam" id="PF07848"/>
    </source>
</evidence>
<dbReference type="InterPro" id="IPR036388">
    <property type="entry name" value="WH-like_DNA-bd_sf"/>
</dbReference>
<feature type="domain" description="Transcriptional repressor PaaX-like central Cas2-like" evidence="3">
    <location>
        <begin position="113"/>
        <end position="187"/>
    </location>
</feature>
<dbReference type="InterPro" id="IPR012906">
    <property type="entry name" value="PaaX-like_N"/>
</dbReference>
<dbReference type="PIRSF" id="PIRSF020623">
    <property type="entry name" value="PaaX"/>
    <property type="match status" value="1"/>
</dbReference>
<keyword evidence="5" id="KW-1185">Reference proteome</keyword>
<dbReference type="Gene3D" id="1.20.58.1460">
    <property type="match status" value="1"/>
</dbReference>
<sequence>MISPYDIEELFPDETVRFPRSQAGTAPQGWIVTLLADYTLSTRASLPSAAIVAFLADAGVSSAGARAALSRLARRGILERTKQGRHSAYSLTPAAAGKLSFGGQVMVSAATETPWDHQWTLVAFSLAQDEAARRRELRSRLRWLGFAPLYDGLWVSARDLTEHSRTQLARLSFGAMTVFQARHTDVGSRDPLQAWDTAAIHQQYESLIREWQPLLRRMQVGTIDGAEAVAVRTEVMDNYRRLPVIDPDLPLELLPPGWLRVPTRDLFVQLYDGLATPAQQYVRAVASEFTNDPLTGIQAHSVADLRSGIPTPAPNT</sequence>
<dbReference type="RefSeq" id="WP_132414371.1">
    <property type="nucleotide sequence ID" value="NZ_SMKA01000270.1"/>
</dbReference>
<dbReference type="OrthoDB" id="2270427at2"/>
<dbReference type="PANTHER" id="PTHR30319">
    <property type="entry name" value="PHENYLACETIC ACID REGULATOR-RELATED TRANSCRIPTIONAL REPRESSOR"/>
    <property type="match status" value="1"/>
</dbReference>
<evidence type="ECO:0000313" key="4">
    <source>
        <dbReference type="EMBL" id="TDC17577.1"/>
    </source>
</evidence>
<dbReference type="EMBL" id="SMKA01000270">
    <property type="protein sequence ID" value="TDC17577.1"/>
    <property type="molecule type" value="Genomic_DNA"/>
</dbReference>
<dbReference type="PANTHER" id="PTHR30319:SF1">
    <property type="entry name" value="TRANSCRIPTIONAL REPRESSOR PAAX"/>
    <property type="match status" value="1"/>
</dbReference>
<reference evidence="4 5" key="1">
    <citation type="submission" date="2019-03" db="EMBL/GenBank/DDBJ databases">
        <title>Draft genome sequences of novel Actinobacteria.</title>
        <authorList>
            <person name="Sahin N."/>
            <person name="Ay H."/>
            <person name="Saygin H."/>
        </authorList>
    </citation>
    <scope>NUCLEOTIDE SEQUENCE [LARGE SCALE GENOMIC DNA]</scope>
    <source>
        <strain evidence="4 5">JCM 30547</strain>
    </source>
</reference>
<dbReference type="InterPro" id="IPR013225">
    <property type="entry name" value="PaaX_C"/>
</dbReference>